<gene>
    <name evidence="2" type="ORF">G7Y89_g14972</name>
</gene>
<feature type="region of interest" description="Disordered" evidence="1">
    <location>
        <begin position="83"/>
        <end position="109"/>
    </location>
</feature>
<feature type="compositionally biased region" description="Polar residues" evidence="1">
    <location>
        <begin position="492"/>
        <end position="501"/>
    </location>
</feature>
<feature type="region of interest" description="Disordered" evidence="1">
    <location>
        <begin position="398"/>
        <end position="512"/>
    </location>
</feature>
<accession>A0A8H4QVT3</accession>
<feature type="region of interest" description="Disordered" evidence="1">
    <location>
        <begin position="625"/>
        <end position="655"/>
    </location>
</feature>
<feature type="compositionally biased region" description="Basic and acidic residues" evidence="1">
    <location>
        <begin position="398"/>
        <end position="452"/>
    </location>
</feature>
<organism evidence="2 3">
    <name type="scientific">Cudoniella acicularis</name>
    <dbReference type="NCBI Taxonomy" id="354080"/>
    <lineage>
        <taxon>Eukaryota</taxon>
        <taxon>Fungi</taxon>
        <taxon>Dikarya</taxon>
        <taxon>Ascomycota</taxon>
        <taxon>Pezizomycotina</taxon>
        <taxon>Leotiomycetes</taxon>
        <taxon>Helotiales</taxon>
        <taxon>Tricladiaceae</taxon>
        <taxon>Cudoniella</taxon>
    </lineage>
</organism>
<reference evidence="2 3" key="1">
    <citation type="submission" date="2020-03" db="EMBL/GenBank/DDBJ databases">
        <title>Draft Genome Sequence of Cudoniella acicularis.</title>
        <authorList>
            <person name="Buettner E."/>
            <person name="Kellner H."/>
        </authorList>
    </citation>
    <scope>NUCLEOTIDE SEQUENCE [LARGE SCALE GENOMIC DNA]</scope>
    <source>
        <strain evidence="2 3">DSM 108380</strain>
    </source>
</reference>
<evidence type="ECO:0000313" key="2">
    <source>
        <dbReference type="EMBL" id="KAF4618136.1"/>
    </source>
</evidence>
<keyword evidence="3" id="KW-1185">Reference proteome</keyword>
<feature type="compositionally biased region" description="Low complexity" evidence="1">
    <location>
        <begin position="480"/>
        <end position="491"/>
    </location>
</feature>
<evidence type="ECO:0000313" key="3">
    <source>
        <dbReference type="Proteomes" id="UP000566819"/>
    </source>
</evidence>
<evidence type="ECO:0000256" key="1">
    <source>
        <dbReference type="SAM" id="MobiDB-lite"/>
    </source>
</evidence>
<dbReference type="OrthoDB" id="5423857at2759"/>
<name>A0A8H4QVT3_9HELO</name>
<dbReference type="Proteomes" id="UP000566819">
    <property type="component" value="Unassembled WGS sequence"/>
</dbReference>
<proteinExistence type="predicted"/>
<dbReference type="EMBL" id="JAAMPI010002136">
    <property type="protein sequence ID" value="KAF4618136.1"/>
    <property type="molecule type" value="Genomic_DNA"/>
</dbReference>
<dbReference type="AlphaFoldDB" id="A0A8H4QVT3"/>
<comment type="caution">
    <text evidence="2">The sequence shown here is derived from an EMBL/GenBank/DDBJ whole genome shotgun (WGS) entry which is preliminary data.</text>
</comment>
<sequence>MVSLSLLQLEDFGFSLPSLASISSTICEIVRYSDAELDQCVKVQDPDNLPDDFIQRLRARANNVVLSHPIDLNHVSVRLGEISVDRGSSPRPSSSASITTKDSPDPEENYRQCLEEETRYYNRLIKDGGRPSHRISLGYDVAKNSTEYREILSYWHTSPSDPYNWMVFSIQLGRWQPFRKHQQSVREKGRFPAYCQRLHDRLRSHGFERSVQLDEEPDRQDKLTTWVEFLNYEYRKYDHTAGVIKLGQTRHEEAWKKLMDSKVLRPMETEESLWDSGIGFQLENEQAEALKTVESAASTATSAEKVLLKTQSTGVSTSLIRHLERELSVAACKLTATTNSFEQARIRRTLITDFHYRTKSYKIAKEDAASHRILLQWIRQQIPLIELELNPVKVIETDSGRSNSRREQSLKHNRANDCGKEPISKQQRKGGESHSVLDHGKCASARVRDRQLKRNLPASIGKASQDHNIPYPKTSNSANLSSSLQPLSTQSGEAQNSASTSRPERLSVYHSTPRSSILKFETKKSAKVVPSREEEVKKRGRRVVNQLPLILDTERYRVNHESIHLTLRLTIIHFLPAHPENRAWKESAGKPAGACILDTLREELKQVAVGQQGRHASDARRVAWQQVGAGHQQPAKSRKGHDSPKQRPQSPRRRDVVHQAVVADGANQGYAIVASVVAVSKYLGTNDAMLELDGVGNWLCLARIPESVDGNSVAGGG</sequence>
<protein>
    <submittedName>
        <fullName evidence="2">Uncharacterized protein</fullName>
    </submittedName>
</protein>